<dbReference type="InterPro" id="IPR000192">
    <property type="entry name" value="Aminotrans_V_dom"/>
</dbReference>
<evidence type="ECO:0000259" key="14">
    <source>
        <dbReference type="Pfam" id="PF00266"/>
    </source>
</evidence>
<dbReference type="GO" id="GO:0006564">
    <property type="term" value="P:L-serine biosynthetic process"/>
    <property type="evidence" value="ECO:0007669"/>
    <property type="project" value="UniProtKB-UniRule"/>
</dbReference>
<feature type="binding site" evidence="12">
    <location>
        <position position="102"/>
    </location>
    <ligand>
        <name>pyridoxal 5'-phosphate</name>
        <dbReference type="ChEBI" id="CHEBI:597326"/>
    </ligand>
</feature>
<evidence type="ECO:0000256" key="10">
    <source>
        <dbReference type="ARBA" id="ARBA00047630"/>
    </source>
</evidence>
<comment type="subcellular location">
    <subcellularLocation>
        <location evidence="12">Cytoplasm</location>
    </subcellularLocation>
</comment>
<dbReference type="PIRSF" id="PIRSF000525">
    <property type="entry name" value="SerC"/>
    <property type="match status" value="1"/>
</dbReference>
<comment type="caution">
    <text evidence="15">The sequence shown here is derived from an EMBL/GenBank/DDBJ whole genome shotgun (WGS) entry which is preliminary data.</text>
</comment>
<dbReference type="EMBL" id="JACXAF010000025">
    <property type="protein sequence ID" value="MBD1390931.1"/>
    <property type="molecule type" value="Genomic_DNA"/>
</dbReference>
<dbReference type="PANTHER" id="PTHR43247">
    <property type="entry name" value="PHOSPHOSERINE AMINOTRANSFERASE"/>
    <property type="match status" value="1"/>
</dbReference>
<dbReference type="FunFam" id="3.90.1150.10:FF:000006">
    <property type="entry name" value="Phosphoserine aminotransferase"/>
    <property type="match status" value="1"/>
</dbReference>
<evidence type="ECO:0000256" key="11">
    <source>
        <dbReference type="ARBA" id="ARBA00049007"/>
    </source>
</evidence>
<accession>A0A8J6UGX7</accession>
<dbReference type="InterPro" id="IPR015421">
    <property type="entry name" value="PyrdxlP-dep_Trfase_major"/>
</dbReference>
<dbReference type="Gene3D" id="3.90.1150.10">
    <property type="entry name" value="Aspartate Aminotransferase, domain 1"/>
    <property type="match status" value="1"/>
</dbReference>
<dbReference type="Proteomes" id="UP000638014">
    <property type="component" value="Unassembled WGS sequence"/>
</dbReference>
<proteinExistence type="inferred from homology"/>
<dbReference type="GO" id="GO:0004648">
    <property type="term" value="F:O-phospho-L-serine:2-oxoglutarate aminotransferase activity"/>
    <property type="evidence" value="ECO:0007669"/>
    <property type="project" value="UniProtKB-UniRule"/>
</dbReference>
<keyword evidence="7 12" id="KW-0663">Pyridoxal phosphate</keyword>
<feature type="binding site" evidence="12">
    <location>
        <position position="175"/>
    </location>
    <ligand>
        <name>pyridoxal 5'-phosphate</name>
        <dbReference type="ChEBI" id="CHEBI:597326"/>
    </ligand>
</feature>
<dbReference type="InterPro" id="IPR015424">
    <property type="entry name" value="PyrdxlP-dep_Trfase"/>
</dbReference>
<evidence type="ECO:0000256" key="4">
    <source>
        <dbReference type="ARBA" id="ARBA00022576"/>
    </source>
</evidence>
<evidence type="ECO:0000256" key="2">
    <source>
        <dbReference type="ARBA" id="ARBA00005099"/>
    </source>
</evidence>
<dbReference type="InterPro" id="IPR022278">
    <property type="entry name" value="Pser_aminoTfrase"/>
</dbReference>
<dbReference type="EC" id="2.6.1.52" evidence="12"/>
<dbReference type="GO" id="GO:0030170">
    <property type="term" value="F:pyridoxal phosphate binding"/>
    <property type="evidence" value="ECO:0007669"/>
    <property type="project" value="UniProtKB-UniRule"/>
</dbReference>
<sequence length="363" mass="40076">MSKVYNFCAGPAMLPAPVLAKAQQELLDWQGLGTSVMEVSHRGKHFIELADKSEHDLRKLLNIPSNYKVLFMHGGGRGQFAAVPLNITKAGDKASFVDTGVWSKKAIEEAQRFIDTDVVASSYQDEQGLWHVPQQQVVEVADDSKYLHFCPNETIEGLEFNFCPQASNGAPVIADMSSTILSRPINVADYGIIYAGAQKNIGPSGLAVSIVRDDLVGYARQQTPAILNYQLTDEFDSMYNTPPTYSWYLAGLVFEWLLEQGGVAAMAQRNQAKAGILYDYIDQSEFYRSQVAADSRSWMNVPFQLANDDLNAAFLAQAEQAGLRALKGHRIVGGMRASIYNAMPEQGVVALVDFMKEFERTQA</sequence>
<comment type="function">
    <text evidence="12">Catalyzes the reversible conversion of 3-phosphohydroxypyruvate to phosphoserine and of 3-hydroxy-2-oxo-4-phosphonooxybutanoate to phosphohydroxythreonine.</text>
</comment>
<dbReference type="HAMAP" id="MF_00160">
    <property type="entry name" value="SerC_aminotrans_5"/>
    <property type="match status" value="1"/>
</dbReference>
<evidence type="ECO:0000256" key="8">
    <source>
        <dbReference type="ARBA" id="ARBA00023096"/>
    </source>
</evidence>
<dbReference type="InterPro" id="IPR015422">
    <property type="entry name" value="PyrdxlP-dep_Trfase_small"/>
</dbReference>
<evidence type="ECO:0000256" key="1">
    <source>
        <dbReference type="ARBA" id="ARBA00004915"/>
    </source>
</evidence>
<dbReference type="NCBIfam" id="NF003764">
    <property type="entry name" value="PRK05355.1"/>
    <property type="match status" value="1"/>
</dbReference>
<dbReference type="GO" id="GO:0005737">
    <property type="term" value="C:cytoplasm"/>
    <property type="evidence" value="ECO:0007669"/>
    <property type="project" value="UniProtKB-SubCell"/>
</dbReference>
<evidence type="ECO:0000313" key="15">
    <source>
        <dbReference type="EMBL" id="MBD1390931.1"/>
    </source>
</evidence>
<gene>
    <name evidence="12 15" type="primary">serC</name>
    <name evidence="15" type="ORF">IC617_15985</name>
</gene>
<feature type="binding site" evidence="12">
    <location>
        <position position="198"/>
    </location>
    <ligand>
        <name>pyridoxal 5'-phosphate</name>
        <dbReference type="ChEBI" id="CHEBI:597326"/>
    </ligand>
</feature>
<comment type="catalytic activity">
    <reaction evidence="11 12 13">
        <text>O-phospho-L-serine + 2-oxoglutarate = 3-phosphooxypyruvate + L-glutamate</text>
        <dbReference type="Rhea" id="RHEA:14329"/>
        <dbReference type="ChEBI" id="CHEBI:16810"/>
        <dbReference type="ChEBI" id="CHEBI:18110"/>
        <dbReference type="ChEBI" id="CHEBI:29985"/>
        <dbReference type="ChEBI" id="CHEBI:57524"/>
        <dbReference type="EC" id="2.6.1.52"/>
    </reaction>
</comment>
<comment type="catalytic activity">
    <reaction evidence="10 12">
        <text>4-(phosphooxy)-L-threonine + 2-oxoglutarate = (R)-3-hydroxy-2-oxo-4-phosphooxybutanoate + L-glutamate</text>
        <dbReference type="Rhea" id="RHEA:16573"/>
        <dbReference type="ChEBI" id="CHEBI:16810"/>
        <dbReference type="ChEBI" id="CHEBI:29985"/>
        <dbReference type="ChEBI" id="CHEBI:58452"/>
        <dbReference type="ChEBI" id="CHEBI:58538"/>
        <dbReference type="EC" id="2.6.1.52"/>
    </reaction>
</comment>
<evidence type="ECO:0000256" key="13">
    <source>
        <dbReference type="RuleBase" id="RU004505"/>
    </source>
</evidence>
<keyword evidence="6 12" id="KW-0808">Transferase</keyword>
<keyword evidence="16" id="KW-1185">Reference proteome</keyword>
<feature type="modified residue" description="N6-(pyridoxal phosphate)lysine" evidence="12">
    <location>
        <position position="199"/>
    </location>
</feature>
<dbReference type="Gene3D" id="3.40.640.10">
    <property type="entry name" value="Type I PLP-dependent aspartate aminotransferase-like (Major domain)"/>
    <property type="match status" value="1"/>
</dbReference>
<name>A0A8J6UGX7_9GAMM</name>
<comment type="subunit">
    <text evidence="12">Homodimer.</text>
</comment>
<feature type="binding site" evidence="12">
    <location>
        <position position="154"/>
    </location>
    <ligand>
        <name>pyridoxal 5'-phosphate</name>
        <dbReference type="ChEBI" id="CHEBI:597326"/>
    </ligand>
</feature>
<evidence type="ECO:0000256" key="12">
    <source>
        <dbReference type="HAMAP-Rule" id="MF_00160"/>
    </source>
</evidence>
<dbReference type="PANTHER" id="PTHR43247:SF1">
    <property type="entry name" value="PHOSPHOSERINE AMINOTRANSFERASE"/>
    <property type="match status" value="1"/>
</dbReference>
<feature type="binding site" evidence="12">
    <location>
        <begin position="76"/>
        <end position="77"/>
    </location>
    <ligand>
        <name>pyridoxal 5'-phosphate</name>
        <dbReference type="ChEBI" id="CHEBI:597326"/>
    </ligand>
</feature>
<feature type="domain" description="Aminotransferase class V" evidence="14">
    <location>
        <begin position="4"/>
        <end position="351"/>
    </location>
</feature>
<comment type="pathway">
    <text evidence="1 12">Cofactor biosynthesis; pyridoxine 5'-phosphate biosynthesis; pyridoxine 5'-phosphate from D-erythrose 4-phosphate: step 3/5.</text>
</comment>
<keyword evidence="8 12" id="KW-0664">Pyridoxine biosynthesis</keyword>
<evidence type="ECO:0000313" key="16">
    <source>
        <dbReference type="Proteomes" id="UP000638014"/>
    </source>
</evidence>
<dbReference type="PROSITE" id="PS00595">
    <property type="entry name" value="AA_TRANSFER_CLASS_5"/>
    <property type="match status" value="1"/>
</dbReference>
<dbReference type="SUPFAM" id="SSF53383">
    <property type="entry name" value="PLP-dependent transferases"/>
    <property type="match status" value="1"/>
</dbReference>
<comment type="caution">
    <text evidence="12">Lacks conserved residue(s) required for the propagation of feature annotation.</text>
</comment>
<comment type="cofactor">
    <cofactor evidence="12">
        <name>pyridoxal 5'-phosphate</name>
        <dbReference type="ChEBI" id="CHEBI:597326"/>
    </cofactor>
    <text evidence="12">Binds 1 pyridoxal phosphate per subunit.</text>
</comment>
<comment type="pathway">
    <text evidence="2 12 13">Amino-acid biosynthesis; L-serine biosynthesis; L-serine from 3-phospho-D-glycerate: step 2/3.</text>
</comment>
<dbReference type="FunFam" id="3.40.640.10:FF:000010">
    <property type="entry name" value="Phosphoserine aminotransferase"/>
    <property type="match status" value="1"/>
</dbReference>
<comment type="similarity">
    <text evidence="3 12">Belongs to the class-V pyridoxal-phosphate-dependent aminotransferase family. SerC subfamily.</text>
</comment>
<keyword evidence="5 12" id="KW-0028">Amino-acid biosynthesis</keyword>
<evidence type="ECO:0000256" key="6">
    <source>
        <dbReference type="ARBA" id="ARBA00022679"/>
    </source>
</evidence>
<keyword evidence="12" id="KW-0963">Cytoplasm</keyword>
<keyword evidence="4 12" id="KW-0032">Aminotransferase</keyword>
<dbReference type="UniPathway" id="UPA00135">
    <property type="reaction ID" value="UER00197"/>
</dbReference>
<evidence type="ECO:0000256" key="9">
    <source>
        <dbReference type="ARBA" id="ARBA00023299"/>
    </source>
</evidence>
<feature type="binding site" evidence="12">
    <location>
        <begin position="240"/>
        <end position="241"/>
    </location>
    <ligand>
        <name>pyridoxal 5'-phosphate</name>
        <dbReference type="ChEBI" id="CHEBI:597326"/>
    </ligand>
</feature>
<dbReference type="InterPro" id="IPR020578">
    <property type="entry name" value="Aminotrans_V_PyrdxlP_BS"/>
</dbReference>
<reference evidence="15" key="1">
    <citation type="submission" date="2020-09" db="EMBL/GenBank/DDBJ databases">
        <title>A novel bacterium of genus Neiella, isolated from South China Sea.</title>
        <authorList>
            <person name="Huang H."/>
            <person name="Mo K."/>
            <person name="Hu Y."/>
        </authorList>
    </citation>
    <scope>NUCLEOTIDE SEQUENCE</scope>
    <source>
        <strain evidence="15">HB171785</strain>
    </source>
</reference>
<organism evidence="15 16">
    <name type="scientific">Neiella litorisoli</name>
    <dbReference type="NCBI Taxonomy" id="2771431"/>
    <lineage>
        <taxon>Bacteria</taxon>
        <taxon>Pseudomonadati</taxon>
        <taxon>Pseudomonadota</taxon>
        <taxon>Gammaproteobacteria</taxon>
        <taxon>Alteromonadales</taxon>
        <taxon>Echinimonadaceae</taxon>
        <taxon>Neiella</taxon>
    </lineage>
</organism>
<evidence type="ECO:0000256" key="7">
    <source>
        <dbReference type="ARBA" id="ARBA00022898"/>
    </source>
</evidence>
<dbReference type="RefSeq" id="WP_191145994.1">
    <property type="nucleotide sequence ID" value="NZ_JACXAF010000025.1"/>
</dbReference>
<feature type="binding site" evidence="12">
    <location>
        <position position="42"/>
    </location>
    <ligand>
        <name>L-glutamate</name>
        <dbReference type="ChEBI" id="CHEBI:29985"/>
    </ligand>
</feature>
<dbReference type="Pfam" id="PF00266">
    <property type="entry name" value="Aminotran_5"/>
    <property type="match status" value="1"/>
</dbReference>
<protein>
    <recommendedName>
        <fullName evidence="12">Phosphoserine aminotransferase</fullName>
        <ecNumber evidence="12">2.6.1.52</ecNumber>
    </recommendedName>
    <alternativeName>
        <fullName evidence="12">Phosphohydroxythreonine aminotransferase</fullName>
        <shortName evidence="12">PSAT</shortName>
    </alternativeName>
</protein>
<evidence type="ECO:0000256" key="3">
    <source>
        <dbReference type="ARBA" id="ARBA00006904"/>
    </source>
</evidence>
<dbReference type="CDD" id="cd00611">
    <property type="entry name" value="PSAT_like"/>
    <property type="match status" value="1"/>
</dbReference>
<keyword evidence="9 12" id="KW-0718">Serine biosynthesis</keyword>
<dbReference type="GO" id="GO:0008615">
    <property type="term" value="P:pyridoxine biosynthetic process"/>
    <property type="evidence" value="ECO:0007669"/>
    <property type="project" value="UniProtKB-UniRule"/>
</dbReference>
<dbReference type="UniPathway" id="UPA00244">
    <property type="reaction ID" value="UER00311"/>
</dbReference>
<dbReference type="NCBIfam" id="TIGR01364">
    <property type="entry name" value="serC_1"/>
    <property type="match status" value="1"/>
</dbReference>
<dbReference type="AlphaFoldDB" id="A0A8J6UGX7"/>
<evidence type="ECO:0000256" key="5">
    <source>
        <dbReference type="ARBA" id="ARBA00022605"/>
    </source>
</evidence>